<dbReference type="SUPFAM" id="SSF53056">
    <property type="entry name" value="beta-carbonic anhydrase, cab"/>
    <property type="match status" value="1"/>
</dbReference>
<dbReference type="GO" id="GO:0034599">
    <property type="term" value="P:cellular response to oxidative stress"/>
    <property type="evidence" value="ECO:0007669"/>
    <property type="project" value="TreeGrafter"/>
</dbReference>
<feature type="binding site" evidence="7">
    <location>
        <position position="13"/>
    </location>
    <ligand>
        <name>Zn(2+)</name>
        <dbReference type="ChEBI" id="CHEBI:29105"/>
    </ligand>
</feature>
<keyword evidence="3 7" id="KW-0479">Metal-binding</keyword>
<dbReference type="GO" id="GO:0071244">
    <property type="term" value="P:cellular response to carbon dioxide"/>
    <property type="evidence" value="ECO:0007669"/>
    <property type="project" value="TreeGrafter"/>
</dbReference>
<protein>
    <recommendedName>
        <fullName evidence="2 8">Carbonic anhydrase</fullName>
        <ecNumber evidence="2 8">4.2.1.1</ecNumber>
    </recommendedName>
    <alternativeName>
        <fullName evidence="8">Carbonate dehydratase</fullName>
    </alternativeName>
</protein>
<evidence type="ECO:0000256" key="5">
    <source>
        <dbReference type="ARBA" id="ARBA00023239"/>
    </source>
</evidence>
<feature type="binding site" evidence="7">
    <location>
        <position position="70"/>
    </location>
    <ligand>
        <name>Zn(2+)</name>
        <dbReference type="ChEBI" id="CHEBI:29105"/>
    </ligand>
</feature>
<dbReference type="EC" id="4.2.1.1" evidence="2 8"/>
<dbReference type="Gene3D" id="3.40.1050.10">
    <property type="entry name" value="Carbonic anhydrase"/>
    <property type="match status" value="1"/>
</dbReference>
<dbReference type="GO" id="GO:0004089">
    <property type="term" value="F:carbonate dehydratase activity"/>
    <property type="evidence" value="ECO:0007669"/>
    <property type="project" value="UniProtKB-UniRule"/>
</dbReference>
<comment type="similarity">
    <text evidence="1 8">Belongs to the beta-class carbonic anhydrase family.</text>
</comment>
<keyword evidence="10" id="KW-1185">Reference proteome</keyword>
<organism evidence="9 10">
    <name type="scientific">Trametes pubescens</name>
    <name type="common">White-rot fungus</name>
    <dbReference type="NCBI Taxonomy" id="154538"/>
    <lineage>
        <taxon>Eukaryota</taxon>
        <taxon>Fungi</taxon>
        <taxon>Dikarya</taxon>
        <taxon>Basidiomycota</taxon>
        <taxon>Agaricomycotina</taxon>
        <taxon>Agaricomycetes</taxon>
        <taxon>Polyporales</taxon>
        <taxon>Polyporaceae</taxon>
        <taxon>Trametes</taxon>
    </lineage>
</organism>
<dbReference type="SMART" id="SM00947">
    <property type="entry name" value="Pro_CA"/>
    <property type="match status" value="1"/>
</dbReference>
<comment type="catalytic activity">
    <reaction evidence="6 8">
        <text>hydrogencarbonate + H(+) = CO2 + H2O</text>
        <dbReference type="Rhea" id="RHEA:10748"/>
        <dbReference type="ChEBI" id="CHEBI:15377"/>
        <dbReference type="ChEBI" id="CHEBI:15378"/>
        <dbReference type="ChEBI" id="CHEBI:16526"/>
        <dbReference type="ChEBI" id="CHEBI:17544"/>
        <dbReference type="EC" id="4.2.1.1"/>
    </reaction>
</comment>
<dbReference type="InterPro" id="IPR036874">
    <property type="entry name" value="Carbonic_anhydrase_sf"/>
</dbReference>
<comment type="cofactor">
    <cofactor evidence="7">
        <name>Zn(2+)</name>
        <dbReference type="ChEBI" id="CHEBI:29105"/>
    </cofactor>
    <text evidence="7">Binds 1 zinc ion per subunit.</text>
</comment>
<dbReference type="Proteomes" id="UP000184267">
    <property type="component" value="Unassembled WGS sequence"/>
</dbReference>
<evidence type="ECO:0000256" key="8">
    <source>
        <dbReference type="RuleBase" id="RU003956"/>
    </source>
</evidence>
<dbReference type="OMA" id="WHYIIET"/>
<evidence type="ECO:0000313" key="9">
    <source>
        <dbReference type="EMBL" id="OJT13771.1"/>
    </source>
</evidence>
<comment type="function">
    <text evidence="8">Reversible hydration of carbon dioxide.</text>
</comment>
<dbReference type="STRING" id="154538.A0A1M2W1N2"/>
<evidence type="ECO:0000256" key="1">
    <source>
        <dbReference type="ARBA" id="ARBA00006217"/>
    </source>
</evidence>
<comment type="caution">
    <text evidence="9">The sequence shown here is derived from an EMBL/GenBank/DDBJ whole genome shotgun (WGS) entry which is preliminary data.</text>
</comment>
<accession>A0A1M2W1N2</accession>
<sequence>MSSRQVLYIGCSDWRVPESAVSTMLPGGIFVHRNIANQFHLDDDNALSVLAYAVEHLKVSHIIVAGHTLCGGAEAALAAAHASCPPPPPSGPLARWLVPLTEIAREYEDLTELIEANVRAQVNNVAGTDVVRAAWADNKRKLQVHGWIYDLGTGRFRDMGISVDGPSKDDVL</sequence>
<evidence type="ECO:0000313" key="10">
    <source>
        <dbReference type="Proteomes" id="UP000184267"/>
    </source>
</evidence>
<feature type="binding site" evidence="7">
    <location>
        <position position="67"/>
    </location>
    <ligand>
        <name>Zn(2+)</name>
        <dbReference type="ChEBI" id="CHEBI:29105"/>
    </ligand>
</feature>
<proteinExistence type="inferred from homology"/>
<dbReference type="Pfam" id="PF00484">
    <property type="entry name" value="Pro_CA"/>
    <property type="match status" value="1"/>
</dbReference>
<dbReference type="EMBL" id="MNAD01000363">
    <property type="protein sequence ID" value="OJT13771.1"/>
    <property type="molecule type" value="Genomic_DNA"/>
</dbReference>
<dbReference type="PANTHER" id="PTHR11002">
    <property type="entry name" value="CARBONIC ANHYDRASE"/>
    <property type="match status" value="1"/>
</dbReference>
<dbReference type="OrthoDB" id="10248475at2759"/>
<evidence type="ECO:0000256" key="4">
    <source>
        <dbReference type="ARBA" id="ARBA00022833"/>
    </source>
</evidence>
<keyword evidence="5 8" id="KW-0456">Lyase</keyword>
<name>A0A1M2W1N2_TRAPU</name>
<evidence type="ECO:0000256" key="6">
    <source>
        <dbReference type="ARBA" id="ARBA00048348"/>
    </source>
</evidence>
<dbReference type="PANTHER" id="PTHR11002:SF76">
    <property type="entry name" value="CARBONIC ANHYDRASE"/>
    <property type="match status" value="1"/>
</dbReference>
<dbReference type="InterPro" id="IPR001765">
    <property type="entry name" value="Carbonic_anhydrase"/>
</dbReference>
<evidence type="ECO:0000256" key="7">
    <source>
        <dbReference type="PIRSR" id="PIRSR601765-1"/>
    </source>
</evidence>
<gene>
    <name evidence="9" type="ORF">TRAPUB_9681</name>
</gene>
<keyword evidence="4 7" id="KW-0862">Zinc</keyword>
<feature type="binding site" evidence="7">
    <location>
        <position position="11"/>
    </location>
    <ligand>
        <name>Zn(2+)</name>
        <dbReference type="ChEBI" id="CHEBI:29105"/>
    </ligand>
</feature>
<dbReference type="GO" id="GO:0008270">
    <property type="term" value="F:zinc ion binding"/>
    <property type="evidence" value="ECO:0007669"/>
    <property type="project" value="UniProtKB-UniRule"/>
</dbReference>
<evidence type="ECO:0000256" key="2">
    <source>
        <dbReference type="ARBA" id="ARBA00012925"/>
    </source>
</evidence>
<reference evidence="9 10" key="1">
    <citation type="submission" date="2016-10" db="EMBL/GenBank/DDBJ databases">
        <title>Genome sequence of the basidiomycete white-rot fungus Trametes pubescens.</title>
        <authorList>
            <person name="Makela M.R."/>
            <person name="Granchi Z."/>
            <person name="Peng M."/>
            <person name="De Vries R.P."/>
            <person name="Grigoriev I."/>
            <person name="Riley R."/>
            <person name="Hilden K."/>
        </authorList>
    </citation>
    <scope>NUCLEOTIDE SEQUENCE [LARGE SCALE GENOMIC DNA]</scope>
    <source>
        <strain evidence="9 10">FBCC735</strain>
    </source>
</reference>
<dbReference type="AlphaFoldDB" id="A0A1M2W1N2"/>
<evidence type="ECO:0000256" key="3">
    <source>
        <dbReference type="ARBA" id="ARBA00022723"/>
    </source>
</evidence>